<evidence type="ECO:0000313" key="3">
    <source>
        <dbReference type="Proteomes" id="UP001322277"/>
    </source>
</evidence>
<dbReference type="GeneID" id="87946809"/>
<keyword evidence="3" id="KW-1185">Reference proteome</keyword>
<organism evidence="2 3">
    <name type="scientific">Colletotrichum destructivum</name>
    <dbReference type="NCBI Taxonomy" id="34406"/>
    <lineage>
        <taxon>Eukaryota</taxon>
        <taxon>Fungi</taxon>
        <taxon>Dikarya</taxon>
        <taxon>Ascomycota</taxon>
        <taxon>Pezizomycotina</taxon>
        <taxon>Sordariomycetes</taxon>
        <taxon>Hypocreomycetidae</taxon>
        <taxon>Glomerellales</taxon>
        <taxon>Glomerellaceae</taxon>
        <taxon>Colletotrichum</taxon>
        <taxon>Colletotrichum destructivum species complex</taxon>
    </lineage>
</organism>
<accession>A0AAX4IP28</accession>
<keyword evidence="1" id="KW-1133">Transmembrane helix</keyword>
<dbReference type="EMBL" id="CP137310">
    <property type="protein sequence ID" value="WQF85293.1"/>
    <property type="molecule type" value="Genomic_DNA"/>
</dbReference>
<keyword evidence="1" id="KW-0812">Transmembrane</keyword>
<proteinExistence type="predicted"/>
<dbReference type="RefSeq" id="XP_062782516.1">
    <property type="nucleotide sequence ID" value="XM_062926465.1"/>
</dbReference>
<reference evidence="3" key="1">
    <citation type="journal article" date="2023" name="bioRxiv">
        <title>Complete genome of the Medicago anthracnose fungus, Colletotrichum destructivum, reveals a mini-chromosome-like region within a core chromosome.</title>
        <authorList>
            <person name="Lapalu N."/>
            <person name="Simon A."/>
            <person name="Lu A."/>
            <person name="Plaumann P.-L."/>
            <person name="Amselem J."/>
            <person name="Pigne S."/>
            <person name="Auger A."/>
            <person name="Koch C."/>
            <person name="Dallery J.-F."/>
            <person name="O'Connell R.J."/>
        </authorList>
    </citation>
    <scope>NUCLEOTIDE SEQUENCE [LARGE SCALE GENOMIC DNA]</scope>
    <source>
        <strain evidence="3">CBS 520.97</strain>
    </source>
</reference>
<sequence length="282" mass="30066">MVAVFVVAPTGRRSSLNMDAPTTTSTSAASLPRVTPSLNCRQPFDTSDANAKSICNDVYATSRTECPTGYTLACLRTISNSGSSFTSTGYAFPANSNLPVTTIIATNYINVYCCPDTIPWGCEGALATSCGLLATSDTVFDMGATMEAYSATSMQVVRGYAVTLSQAAATSREVIERNVLQNSRILEVVTQTTTVAEESTTVWCGLPSCADLANDIYVTRVSLQTKAPEPFVLLPPPHMGRLGTLGSVAVSGFIAVIVLAASLLISWAMQYRKRTRRQVQVR</sequence>
<keyword evidence="1" id="KW-0472">Membrane</keyword>
<gene>
    <name evidence="2" type="ORF">CDEST_10307</name>
</gene>
<dbReference type="Proteomes" id="UP001322277">
    <property type="component" value="Chromosome 6"/>
</dbReference>
<dbReference type="KEGG" id="cdet:87946809"/>
<evidence type="ECO:0008006" key="4">
    <source>
        <dbReference type="Google" id="ProtNLM"/>
    </source>
</evidence>
<name>A0AAX4IP28_9PEZI</name>
<evidence type="ECO:0000313" key="2">
    <source>
        <dbReference type="EMBL" id="WQF85293.1"/>
    </source>
</evidence>
<dbReference type="AlphaFoldDB" id="A0AAX4IP28"/>
<feature type="transmembrane region" description="Helical" evidence="1">
    <location>
        <begin position="245"/>
        <end position="268"/>
    </location>
</feature>
<protein>
    <recommendedName>
        <fullName evidence="4">Membrane-associated protein</fullName>
    </recommendedName>
</protein>
<evidence type="ECO:0000256" key="1">
    <source>
        <dbReference type="SAM" id="Phobius"/>
    </source>
</evidence>